<proteinExistence type="predicted"/>
<gene>
    <name evidence="1" type="ORF">B9T62_09115</name>
</gene>
<dbReference type="EMBL" id="CP021780">
    <property type="protein sequence ID" value="ASA20929.1"/>
    <property type="molecule type" value="Genomic_DNA"/>
</dbReference>
<dbReference type="Proteomes" id="UP000249890">
    <property type="component" value="Chromosome"/>
</dbReference>
<dbReference type="KEGG" id="pdh:B9T62_09115"/>
<evidence type="ECO:0000313" key="2">
    <source>
        <dbReference type="Proteomes" id="UP000249890"/>
    </source>
</evidence>
<sequence length="81" mass="9542">MINELKKTYELLPKQPEETGRYLTVNETPFGGYKIRLEIFFSGKPELRSTYIVTFDELKIVNFDYEDNAITTLCHLIQNHL</sequence>
<organism evidence="1 2">
    <name type="scientific">Paenibacillus donghaensis</name>
    <dbReference type="NCBI Taxonomy" id="414771"/>
    <lineage>
        <taxon>Bacteria</taxon>
        <taxon>Bacillati</taxon>
        <taxon>Bacillota</taxon>
        <taxon>Bacilli</taxon>
        <taxon>Bacillales</taxon>
        <taxon>Paenibacillaceae</taxon>
        <taxon>Paenibacillus</taxon>
    </lineage>
</organism>
<reference evidence="1 2" key="1">
    <citation type="submission" date="2017-06" db="EMBL/GenBank/DDBJ databases">
        <title>Complete genome sequence of Paenibacillus donghaensis KCTC 13049T isolated from East Sea sediment, South Korea.</title>
        <authorList>
            <person name="Jung B.K."/>
            <person name="Hong S.-J."/>
            <person name="Shin J.-H."/>
        </authorList>
    </citation>
    <scope>NUCLEOTIDE SEQUENCE [LARGE SCALE GENOMIC DNA]</scope>
    <source>
        <strain evidence="1 2">KCTC 13049</strain>
    </source>
</reference>
<name>A0A2Z2KFM1_9BACL</name>
<keyword evidence="2" id="KW-1185">Reference proteome</keyword>
<dbReference type="AlphaFoldDB" id="A0A2Z2KFM1"/>
<protein>
    <submittedName>
        <fullName evidence="1">Uncharacterized protein</fullName>
    </submittedName>
</protein>
<accession>A0A2Z2KFM1</accession>
<dbReference type="RefSeq" id="WP_087914945.1">
    <property type="nucleotide sequence ID" value="NZ_CP021780.1"/>
</dbReference>
<evidence type="ECO:0000313" key="1">
    <source>
        <dbReference type="EMBL" id="ASA20929.1"/>
    </source>
</evidence>